<name>A0ABT3TBV8_9GAMM</name>
<evidence type="ECO:0000256" key="6">
    <source>
        <dbReference type="ARBA" id="ARBA00022840"/>
    </source>
</evidence>
<reference evidence="12" key="1">
    <citation type="submission" date="2019-02" db="EMBL/GenBank/DDBJ databases">
        <authorList>
            <person name="Li S.-H."/>
        </authorList>
    </citation>
    <scope>NUCLEOTIDE SEQUENCE</scope>
    <source>
        <strain evidence="12">IMCC14734</strain>
    </source>
</reference>
<dbReference type="InterPro" id="IPR027417">
    <property type="entry name" value="P-loop_NTPase"/>
</dbReference>
<keyword evidence="13" id="KW-1185">Reference proteome</keyword>
<keyword evidence="2" id="KW-1003">Cell membrane</keyword>
<dbReference type="Gene3D" id="2.40.50.100">
    <property type="match status" value="1"/>
</dbReference>
<keyword evidence="7" id="KW-1278">Translocase</keyword>
<feature type="domain" description="Mop" evidence="11">
    <location>
        <begin position="293"/>
        <end position="359"/>
    </location>
</feature>
<keyword evidence="4" id="KW-0997">Cell inner membrane</keyword>
<accession>A0ABT3TBV8</accession>
<evidence type="ECO:0000313" key="12">
    <source>
        <dbReference type="EMBL" id="MCX2979764.1"/>
    </source>
</evidence>
<dbReference type="InterPro" id="IPR004606">
    <property type="entry name" value="Mop_domain"/>
</dbReference>
<evidence type="ECO:0000259" key="10">
    <source>
        <dbReference type="PROSITE" id="PS50893"/>
    </source>
</evidence>
<evidence type="ECO:0000256" key="8">
    <source>
        <dbReference type="ARBA" id="ARBA00023136"/>
    </source>
</evidence>
<dbReference type="PROSITE" id="PS51866">
    <property type="entry name" value="MOP"/>
    <property type="match status" value="1"/>
</dbReference>
<evidence type="ECO:0000256" key="4">
    <source>
        <dbReference type="ARBA" id="ARBA00022519"/>
    </source>
</evidence>
<keyword evidence="1" id="KW-0813">Transport</keyword>
<keyword evidence="8" id="KW-0472">Membrane</keyword>
<dbReference type="SUPFAM" id="SSF52540">
    <property type="entry name" value="P-loop containing nucleoside triphosphate hydrolases"/>
    <property type="match status" value="1"/>
</dbReference>
<dbReference type="NCBIfam" id="TIGR02142">
    <property type="entry name" value="modC_ABC"/>
    <property type="match status" value="1"/>
</dbReference>
<dbReference type="InterPro" id="IPR008995">
    <property type="entry name" value="Mo/tungstate-bd_C_term_dom"/>
</dbReference>
<dbReference type="InterPro" id="IPR050334">
    <property type="entry name" value="Molybdenum_import_ModC"/>
</dbReference>
<evidence type="ECO:0000256" key="7">
    <source>
        <dbReference type="ARBA" id="ARBA00022967"/>
    </source>
</evidence>
<dbReference type="PANTHER" id="PTHR43514">
    <property type="entry name" value="ABC TRANSPORTER I FAMILY MEMBER 10"/>
    <property type="match status" value="1"/>
</dbReference>
<proteinExistence type="predicted"/>
<evidence type="ECO:0000256" key="9">
    <source>
        <dbReference type="PROSITE-ProRule" id="PRU01213"/>
    </source>
</evidence>
<dbReference type="Proteomes" id="UP001143362">
    <property type="component" value="Unassembled WGS sequence"/>
</dbReference>
<evidence type="ECO:0000256" key="2">
    <source>
        <dbReference type="ARBA" id="ARBA00022475"/>
    </source>
</evidence>
<evidence type="ECO:0000313" key="13">
    <source>
        <dbReference type="Proteomes" id="UP001143362"/>
    </source>
</evidence>
<dbReference type="SUPFAM" id="SSF50331">
    <property type="entry name" value="MOP-like"/>
    <property type="match status" value="1"/>
</dbReference>
<dbReference type="InterPro" id="IPR003593">
    <property type="entry name" value="AAA+_ATPase"/>
</dbReference>
<dbReference type="Pfam" id="PF00005">
    <property type="entry name" value="ABC_tran"/>
    <property type="match status" value="1"/>
</dbReference>
<gene>
    <name evidence="12" type="primary">modC</name>
    <name evidence="12" type="ORF">EYC98_02680</name>
</gene>
<keyword evidence="3 9" id="KW-0500">Molybdenum</keyword>
<sequence length="361" mass="39848">MSELHLKLQLQRSNGFNLDLDTVIPPRTCTAVYGASGSGKTTLLNCVAGLQHPAAGSTIRFGANTWLDHNTEVATHQRQVGYVFQDARLFPWLSVSDNLDYALRRRHRSDGPSREQVCDWLQLQELLPQEPAQLSRGQQQRVAIARALLSAPQILLLDEPLANIDQVNRRQILGHLQTVQRETGLPMLFVSHDIEEVTRLADWLVVLEGGRIRAQGPTLDLCSQLDLALAHEEQAAAILEAEVGERDAEFGLTRLSFAGQSLWVTGVSAATGARMRLRIPARDVSLCLQPPQQTSILNVLQARVTAIEDSQSDRLLVQLEAAGQLLLARLTRKSVVNLNLQTGQLVYAQIKSVALLSDEPH</sequence>
<evidence type="ECO:0000259" key="11">
    <source>
        <dbReference type="PROSITE" id="PS51866"/>
    </source>
</evidence>
<dbReference type="Pfam" id="PF03459">
    <property type="entry name" value="TOBE"/>
    <property type="match status" value="1"/>
</dbReference>
<dbReference type="InterPro" id="IPR005116">
    <property type="entry name" value="Transp-assoc_OB_typ1"/>
</dbReference>
<dbReference type="PROSITE" id="PS50893">
    <property type="entry name" value="ABC_TRANSPORTER_2"/>
    <property type="match status" value="1"/>
</dbReference>
<keyword evidence="6 12" id="KW-0067">ATP-binding</keyword>
<dbReference type="RefSeq" id="WP_279243761.1">
    <property type="nucleotide sequence ID" value="NZ_SHNN01000001.1"/>
</dbReference>
<dbReference type="EMBL" id="SHNN01000001">
    <property type="protein sequence ID" value="MCX2979764.1"/>
    <property type="molecule type" value="Genomic_DNA"/>
</dbReference>
<evidence type="ECO:0000256" key="5">
    <source>
        <dbReference type="ARBA" id="ARBA00022741"/>
    </source>
</evidence>
<dbReference type="Gene3D" id="3.40.50.300">
    <property type="entry name" value="P-loop containing nucleotide triphosphate hydrolases"/>
    <property type="match status" value="1"/>
</dbReference>
<keyword evidence="5" id="KW-0547">Nucleotide-binding</keyword>
<feature type="domain" description="ABC transporter" evidence="10">
    <location>
        <begin position="1"/>
        <end position="234"/>
    </location>
</feature>
<evidence type="ECO:0000256" key="1">
    <source>
        <dbReference type="ARBA" id="ARBA00022448"/>
    </source>
</evidence>
<protein>
    <submittedName>
        <fullName evidence="12">Molybdenum ABC transporter ATP-binding protein</fullName>
    </submittedName>
</protein>
<evidence type="ECO:0000256" key="3">
    <source>
        <dbReference type="ARBA" id="ARBA00022505"/>
    </source>
</evidence>
<dbReference type="InterPro" id="IPR003439">
    <property type="entry name" value="ABC_transporter-like_ATP-bd"/>
</dbReference>
<comment type="caution">
    <text evidence="12">The sequence shown here is derived from an EMBL/GenBank/DDBJ whole genome shotgun (WGS) entry which is preliminary data.</text>
</comment>
<organism evidence="12 13">
    <name type="scientific">Candidatus Litorirhabdus singularis</name>
    <dbReference type="NCBI Taxonomy" id="2518993"/>
    <lineage>
        <taxon>Bacteria</taxon>
        <taxon>Pseudomonadati</taxon>
        <taxon>Pseudomonadota</taxon>
        <taxon>Gammaproteobacteria</taxon>
        <taxon>Cellvibrionales</taxon>
        <taxon>Halieaceae</taxon>
        <taxon>Candidatus Litorirhabdus</taxon>
    </lineage>
</organism>
<dbReference type="PANTHER" id="PTHR43514:SF10">
    <property type="entry name" value="MOLYBDENUM IMPORT ATP-BINDING PROTEIN MODC 2"/>
    <property type="match status" value="1"/>
</dbReference>
<dbReference type="SMART" id="SM00382">
    <property type="entry name" value="AAA"/>
    <property type="match status" value="1"/>
</dbReference>
<dbReference type="InterPro" id="IPR011868">
    <property type="entry name" value="ModC_ABC_ATP-bd"/>
</dbReference>
<dbReference type="GO" id="GO:0005524">
    <property type="term" value="F:ATP binding"/>
    <property type="evidence" value="ECO:0007669"/>
    <property type="project" value="UniProtKB-KW"/>
</dbReference>